<evidence type="ECO:0000313" key="9">
    <source>
        <dbReference type="Proteomes" id="UP000219688"/>
    </source>
</evidence>
<feature type="domain" description="Peptidase M12A" evidence="7">
    <location>
        <begin position="82"/>
        <end position="274"/>
    </location>
</feature>
<feature type="active site" evidence="6">
    <location>
        <position position="176"/>
    </location>
</feature>
<keyword evidence="3 6" id="KW-0378">Hydrolase</keyword>
<dbReference type="PANTHER" id="PTHR10127">
    <property type="entry name" value="DISCOIDIN, CUB, EGF, LAMININ , AND ZINC METALLOPROTEASE DOMAIN CONTAINING"/>
    <property type="match status" value="1"/>
</dbReference>
<evidence type="ECO:0000256" key="3">
    <source>
        <dbReference type="ARBA" id="ARBA00022801"/>
    </source>
</evidence>
<comment type="caution">
    <text evidence="6">Lacks conserved residue(s) required for the propagation of feature annotation.</text>
</comment>
<evidence type="ECO:0000256" key="6">
    <source>
        <dbReference type="PROSITE-ProRule" id="PRU01211"/>
    </source>
</evidence>
<feature type="binding site" evidence="6">
    <location>
        <position position="179"/>
    </location>
    <ligand>
        <name>Zn(2+)</name>
        <dbReference type="ChEBI" id="CHEBI:29105"/>
        <note>catalytic</note>
    </ligand>
</feature>
<reference evidence="9" key="1">
    <citation type="submission" date="2017-08" db="EMBL/GenBank/DDBJ databases">
        <authorList>
            <person name="Varghese N."/>
            <person name="Submissions S."/>
        </authorList>
    </citation>
    <scope>NUCLEOTIDE SEQUENCE [LARGE SCALE GENOMIC DNA]</scope>
    <source>
        <strain evidence="9">USBA17B2</strain>
    </source>
</reference>
<dbReference type="SMART" id="SM00235">
    <property type="entry name" value="ZnMc"/>
    <property type="match status" value="1"/>
</dbReference>
<evidence type="ECO:0000256" key="2">
    <source>
        <dbReference type="ARBA" id="ARBA00022723"/>
    </source>
</evidence>
<feature type="binding site" evidence="6">
    <location>
        <position position="175"/>
    </location>
    <ligand>
        <name>Zn(2+)</name>
        <dbReference type="ChEBI" id="CHEBI:29105"/>
        <note>catalytic</note>
    </ligand>
</feature>
<dbReference type="Pfam" id="PF01400">
    <property type="entry name" value="Astacin"/>
    <property type="match status" value="1"/>
</dbReference>
<keyword evidence="9" id="KW-1185">Reference proteome</keyword>
<dbReference type="InterPro" id="IPR006026">
    <property type="entry name" value="Peptidase_Metallo"/>
</dbReference>
<accession>A0A285VG87</accession>
<comment type="cofactor">
    <cofactor evidence="6">
        <name>Zn(2+)</name>
        <dbReference type="ChEBI" id="CHEBI:29105"/>
    </cofactor>
    <text evidence="6">Binds 1 zinc ion per subunit.</text>
</comment>
<name>A0A285VG87_9MICO</name>
<feature type="binding site" evidence="6">
    <location>
        <position position="185"/>
    </location>
    <ligand>
        <name>Zn(2+)</name>
        <dbReference type="ChEBI" id="CHEBI:29105"/>
        <note>catalytic</note>
    </ligand>
</feature>
<dbReference type="Proteomes" id="UP000219688">
    <property type="component" value="Unassembled WGS sequence"/>
</dbReference>
<dbReference type="PROSITE" id="PS51864">
    <property type="entry name" value="ASTACIN"/>
    <property type="match status" value="1"/>
</dbReference>
<proteinExistence type="predicted"/>
<evidence type="ECO:0000256" key="5">
    <source>
        <dbReference type="ARBA" id="ARBA00023049"/>
    </source>
</evidence>
<dbReference type="AlphaFoldDB" id="A0A285VG87"/>
<dbReference type="EMBL" id="OBQK01000001">
    <property type="protein sequence ID" value="SOC52588.1"/>
    <property type="molecule type" value="Genomic_DNA"/>
</dbReference>
<dbReference type="Gene3D" id="3.40.390.10">
    <property type="entry name" value="Collagenase (Catalytic Domain)"/>
    <property type="match status" value="1"/>
</dbReference>
<evidence type="ECO:0000256" key="1">
    <source>
        <dbReference type="ARBA" id="ARBA00022670"/>
    </source>
</evidence>
<dbReference type="GO" id="GO:0006508">
    <property type="term" value="P:proteolysis"/>
    <property type="evidence" value="ECO:0007669"/>
    <property type="project" value="UniProtKB-KW"/>
</dbReference>
<protein>
    <submittedName>
        <fullName evidence="8">Astacin</fullName>
    </submittedName>
</protein>
<dbReference type="InterPro" id="IPR001506">
    <property type="entry name" value="Peptidase_M12A"/>
</dbReference>
<gene>
    <name evidence="8" type="ORF">SAMN05421879_101706</name>
</gene>
<dbReference type="PRINTS" id="PR00480">
    <property type="entry name" value="ASTACIN"/>
</dbReference>
<dbReference type="InterPro" id="IPR024079">
    <property type="entry name" value="MetalloPept_cat_dom_sf"/>
</dbReference>
<dbReference type="GO" id="GO:0008270">
    <property type="term" value="F:zinc ion binding"/>
    <property type="evidence" value="ECO:0007669"/>
    <property type="project" value="UniProtKB-UniRule"/>
</dbReference>
<sequence length="344" mass="37878">MTDDPQDQLELDNTGLLSGDTVRTGFVQLTTGEIKALQYTVVGDRAVFEGDIVLGTVEEMDKDAALLAQQASDDGDVVTHGVGITGQQYRWPNALMPYEIDGGVTNGEARVAAAIAHWEANTNLRFVRRTAANASQYPNYVRVIRGDGCWSYVGMRGGRQDLSLADGCSFGPAVHEFGHAWGLWHEQSREDRDSFVTIHWENIQAGMEHNFNQHISDGDDIGAYDYGSIMHYGSFAFSKNNQRTITPKQAVTIGQRNGLSPGDISAAHHMYLTWHSNKAVAQVYATHHSRNAWANLAGMGWRRVHPDAPDGVTNVFAQLVWARATNQNVTVLADGSSIYQAYQH</sequence>
<keyword evidence="2 6" id="KW-0479">Metal-binding</keyword>
<keyword evidence="1 6" id="KW-0645">Protease</keyword>
<dbReference type="RefSeq" id="WP_244903660.1">
    <property type="nucleotide sequence ID" value="NZ_OBQK01000001.1"/>
</dbReference>
<evidence type="ECO:0000313" key="8">
    <source>
        <dbReference type="EMBL" id="SOC52588.1"/>
    </source>
</evidence>
<organism evidence="8 9">
    <name type="scientific">Ornithinimicrobium cerasi</name>
    <dbReference type="NCBI Taxonomy" id="2248773"/>
    <lineage>
        <taxon>Bacteria</taxon>
        <taxon>Bacillati</taxon>
        <taxon>Actinomycetota</taxon>
        <taxon>Actinomycetes</taxon>
        <taxon>Micrococcales</taxon>
        <taxon>Ornithinimicrobiaceae</taxon>
        <taxon>Ornithinimicrobium</taxon>
    </lineage>
</organism>
<evidence type="ECO:0000256" key="4">
    <source>
        <dbReference type="ARBA" id="ARBA00022833"/>
    </source>
</evidence>
<dbReference type="CDD" id="cd04280">
    <property type="entry name" value="ZnMc_astacin_like"/>
    <property type="match status" value="1"/>
</dbReference>
<keyword evidence="4 6" id="KW-0862">Zinc</keyword>
<evidence type="ECO:0000259" key="7">
    <source>
        <dbReference type="PROSITE" id="PS51864"/>
    </source>
</evidence>
<dbReference type="SUPFAM" id="SSF55486">
    <property type="entry name" value="Metalloproteases ('zincins'), catalytic domain"/>
    <property type="match status" value="1"/>
</dbReference>
<dbReference type="PANTHER" id="PTHR10127:SF780">
    <property type="entry name" value="METALLOENDOPEPTIDASE"/>
    <property type="match status" value="1"/>
</dbReference>
<keyword evidence="5 6" id="KW-0482">Metalloprotease</keyword>
<dbReference type="InterPro" id="IPR034035">
    <property type="entry name" value="Astacin-like_dom"/>
</dbReference>
<dbReference type="GO" id="GO:0004222">
    <property type="term" value="F:metalloendopeptidase activity"/>
    <property type="evidence" value="ECO:0007669"/>
    <property type="project" value="UniProtKB-UniRule"/>
</dbReference>